<organism evidence="1 2">
    <name type="scientific">Embleya scabrispora</name>
    <dbReference type="NCBI Taxonomy" id="159449"/>
    <lineage>
        <taxon>Bacteria</taxon>
        <taxon>Bacillati</taxon>
        <taxon>Actinomycetota</taxon>
        <taxon>Actinomycetes</taxon>
        <taxon>Kitasatosporales</taxon>
        <taxon>Streptomycetaceae</taxon>
        <taxon>Embleya</taxon>
    </lineage>
</organism>
<name>A0A1T3NIN0_9ACTN</name>
<evidence type="ECO:0000313" key="1">
    <source>
        <dbReference type="EMBL" id="OPC76441.1"/>
    </source>
</evidence>
<dbReference type="AlphaFoldDB" id="A0A1T3NIN0"/>
<dbReference type="Proteomes" id="UP000190037">
    <property type="component" value="Unassembled WGS sequence"/>
</dbReference>
<accession>A0A1T3NIN0</accession>
<sequence>MSAALVKPGGVRRALDDFGPDLREQFERELADTAIGDVDNLVFLWWGIAVMGADPRVHADLLAADAGTLGPLHTADEVFTDTGTGWSGRVRE</sequence>
<proteinExistence type="predicted"/>
<keyword evidence="2" id="KW-1185">Reference proteome</keyword>
<comment type="caution">
    <text evidence="1">The sequence shown here is derived from an EMBL/GenBank/DDBJ whole genome shotgun (WGS) entry which is preliminary data.</text>
</comment>
<protein>
    <submittedName>
        <fullName evidence="1">Uncharacterized protein</fullName>
    </submittedName>
</protein>
<reference evidence="1 2" key="1">
    <citation type="submission" date="2017-03" db="EMBL/GenBank/DDBJ databases">
        <title>Draft genome sequence of Streptomyces scabrisporus NF3, endophyte isolated from Amphipterygium adstringens.</title>
        <authorList>
            <person name="Vazquez M."/>
            <person name="Ceapa C.D."/>
            <person name="Rodriguez Luna D."/>
            <person name="Sanchez Esquivel S."/>
        </authorList>
    </citation>
    <scope>NUCLEOTIDE SEQUENCE [LARGE SCALE GENOMIC DNA]</scope>
    <source>
        <strain evidence="1 2">NF3</strain>
    </source>
</reference>
<gene>
    <name evidence="1" type="ORF">B4N89_47165</name>
</gene>
<dbReference type="EMBL" id="MWQN01000007">
    <property type="protein sequence ID" value="OPC76441.1"/>
    <property type="molecule type" value="Genomic_DNA"/>
</dbReference>
<evidence type="ECO:0000313" key="2">
    <source>
        <dbReference type="Proteomes" id="UP000190037"/>
    </source>
</evidence>